<accession>A0A382XLP9</accession>
<dbReference type="EMBL" id="UINC01168273">
    <property type="protein sequence ID" value="SVD71228.1"/>
    <property type="molecule type" value="Genomic_DNA"/>
</dbReference>
<proteinExistence type="predicted"/>
<dbReference type="GO" id="GO:0030246">
    <property type="term" value="F:carbohydrate binding"/>
    <property type="evidence" value="ECO:0007669"/>
    <property type="project" value="InterPro"/>
</dbReference>
<sequence>MKVTIVKYLFCLGFLTLMQASNSSIEGTITDYRSSDPLMGANIMLDGTMLGAASDENGYYIIKNIPIGTYTLRAMFIGYEAYEKEVKIEADEKYVVDIDLKESAIEIQE</sequence>
<dbReference type="AlphaFoldDB" id="A0A382XLP9"/>
<protein>
    <recommendedName>
        <fullName evidence="2">TonB-dependent receptor plug domain-containing protein</fullName>
    </recommendedName>
</protein>
<reference evidence="1" key="1">
    <citation type="submission" date="2018-05" db="EMBL/GenBank/DDBJ databases">
        <authorList>
            <person name="Lanie J.A."/>
            <person name="Ng W.-L."/>
            <person name="Kazmierczak K.M."/>
            <person name="Andrzejewski T.M."/>
            <person name="Davidsen T.M."/>
            <person name="Wayne K.J."/>
            <person name="Tettelin H."/>
            <person name="Glass J.I."/>
            <person name="Rusch D."/>
            <person name="Podicherti R."/>
            <person name="Tsui H.-C.T."/>
            <person name="Winkler M.E."/>
        </authorList>
    </citation>
    <scope>NUCLEOTIDE SEQUENCE</scope>
</reference>
<feature type="non-terminal residue" evidence="1">
    <location>
        <position position="109"/>
    </location>
</feature>
<evidence type="ECO:0008006" key="2">
    <source>
        <dbReference type="Google" id="ProtNLM"/>
    </source>
</evidence>
<dbReference type="SUPFAM" id="SSF49452">
    <property type="entry name" value="Starch-binding domain-like"/>
    <property type="match status" value="1"/>
</dbReference>
<name>A0A382XLP9_9ZZZZ</name>
<dbReference type="Gene3D" id="2.60.40.1120">
    <property type="entry name" value="Carboxypeptidase-like, regulatory domain"/>
    <property type="match status" value="1"/>
</dbReference>
<dbReference type="InterPro" id="IPR013784">
    <property type="entry name" value="Carb-bd-like_fold"/>
</dbReference>
<organism evidence="1">
    <name type="scientific">marine metagenome</name>
    <dbReference type="NCBI Taxonomy" id="408172"/>
    <lineage>
        <taxon>unclassified sequences</taxon>
        <taxon>metagenomes</taxon>
        <taxon>ecological metagenomes</taxon>
    </lineage>
</organism>
<gene>
    <name evidence="1" type="ORF">METZ01_LOCUS424082</name>
</gene>
<dbReference type="Pfam" id="PF13715">
    <property type="entry name" value="CarbopepD_reg_2"/>
    <property type="match status" value="1"/>
</dbReference>
<evidence type="ECO:0000313" key="1">
    <source>
        <dbReference type="EMBL" id="SVD71228.1"/>
    </source>
</evidence>